<dbReference type="Proteomes" id="UP000320146">
    <property type="component" value="Unassembled WGS sequence"/>
</dbReference>
<evidence type="ECO:0000256" key="7">
    <source>
        <dbReference type="ARBA" id="ARBA00023136"/>
    </source>
</evidence>
<dbReference type="EMBL" id="SHBL01000014">
    <property type="protein sequence ID" value="RZO24093.1"/>
    <property type="molecule type" value="Genomic_DNA"/>
</dbReference>
<keyword evidence="7 8" id="KW-0472">Membrane</keyword>
<evidence type="ECO:0000256" key="1">
    <source>
        <dbReference type="ARBA" id="ARBA00004651"/>
    </source>
</evidence>
<comment type="subcellular location">
    <subcellularLocation>
        <location evidence="1">Cell membrane</location>
        <topology evidence="1">Multi-pass membrane protein</topology>
    </subcellularLocation>
</comment>
<proteinExistence type="inferred from homology"/>
<feature type="transmembrane region" description="Helical" evidence="8">
    <location>
        <begin position="297"/>
        <end position="322"/>
    </location>
</feature>
<feature type="transmembrane region" description="Helical" evidence="8">
    <location>
        <begin position="36"/>
        <end position="53"/>
    </location>
</feature>
<feature type="transmembrane region" description="Helical" evidence="8">
    <location>
        <begin position="267"/>
        <end position="291"/>
    </location>
</feature>
<comment type="similarity">
    <text evidence="2">Belongs to the autoinducer-2 exporter (AI-2E) (TC 2.A.86) family.</text>
</comment>
<dbReference type="Pfam" id="PF01594">
    <property type="entry name" value="AI-2E_transport"/>
    <property type="match status" value="1"/>
</dbReference>
<dbReference type="PANTHER" id="PTHR21716:SF53">
    <property type="entry name" value="PERMEASE PERM-RELATED"/>
    <property type="match status" value="1"/>
</dbReference>
<gene>
    <name evidence="9" type="ORF">EVA99_02250</name>
</gene>
<keyword evidence="5 8" id="KW-0812">Transmembrane</keyword>
<sequence length="340" mass="38034">MKLNNLFKNQQIMFLLSVLLGGFFALWVLGDLSAPILTSIVLAFLFRPMHVYFTKIGIPERLSVFITFSIAVLLAIIFFLIFIPLFVNEANRYLSELPNLSVIAEPIIAFLGEVNAPNESIEGAQTFLSDIGGFASEAVSFGISRLQDTANLFLGIILVPIFLFFWLWDTDTLSSGFTKLVPKKRRFLAKVWTETNTNFQNYFKAKFIEVFVVAIFGSLMFWLLGVNSPILLGVTFGLSQLIPFFGPVFMTFPVAIVSLAQFGLDPYVLFILFCYAMLQNIDGNIFLPFLMSGVVKLPAVVVLLSVFLFGAIFGIWGVFFAVPLASFVKSLMDNWKYADS</sequence>
<dbReference type="InterPro" id="IPR002549">
    <property type="entry name" value="AI-2E-like"/>
</dbReference>
<reference evidence="9 10" key="1">
    <citation type="submission" date="2019-02" db="EMBL/GenBank/DDBJ databases">
        <title>Prokaryotic population dynamics and viral predation in marine succession experiment using metagenomics: the confinement effect.</title>
        <authorList>
            <person name="Haro-Moreno J.M."/>
            <person name="Rodriguez-Valera F."/>
            <person name="Lopez-Perez M."/>
        </authorList>
    </citation>
    <scope>NUCLEOTIDE SEQUENCE [LARGE SCALE GENOMIC DNA]</scope>
    <source>
        <strain evidence="9">MED-G166</strain>
    </source>
</reference>
<evidence type="ECO:0000313" key="9">
    <source>
        <dbReference type="EMBL" id="RZO24093.1"/>
    </source>
</evidence>
<feature type="transmembrane region" description="Helical" evidence="8">
    <location>
        <begin position="150"/>
        <end position="168"/>
    </location>
</feature>
<keyword evidence="6 8" id="KW-1133">Transmembrane helix</keyword>
<protein>
    <submittedName>
        <fullName evidence="9">AI-2E family transporter</fullName>
    </submittedName>
</protein>
<evidence type="ECO:0000256" key="3">
    <source>
        <dbReference type="ARBA" id="ARBA00022448"/>
    </source>
</evidence>
<evidence type="ECO:0000256" key="8">
    <source>
        <dbReference type="SAM" id="Phobius"/>
    </source>
</evidence>
<organism evidence="9 10">
    <name type="scientific">SAR86 cluster bacterium</name>
    <dbReference type="NCBI Taxonomy" id="2030880"/>
    <lineage>
        <taxon>Bacteria</taxon>
        <taxon>Pseudomonadati</taxon>
        <taxon>Pseudomonadota</taxon>
        <taxon>Gammaproteobacteria</taxon>
        <taxon>SAR86 cluster</taxon>
    </lineage>
</organism>
<dbReference type="GO" id="GO:0005886">
    <property type="term" value="C:plasma membrane"/>
    <property type="evidence" value="ECO:0007669"/>
    <property type="project" value="UniProtKB-SubCell"/>
</dbReference>
<evidence type="ECO:0000313" key="10">
    <source>
        <dbReference type="Proteomes" id="UP000320146"/>
    </source>
</evidence>
<feature type="transmembrane region" description="Helical" evidence="8">
    <location>
        <begin position="12"/>
        <end position="30"/>
    </location>
</feature>
<feature type="transmembrane region" description="Helical" evidence="8">
    <location>
        <begin position="207"/>
        <end position="224"/>
    </location>
</feature>
<dbReference type="PANTHER" id="PTHR21716">
    <property type="entry name" value="TRANSMEMBRANE PROTEIN"/>
    <property type="match status" value="1"/>
</dbReference>
<evidence type="ECO:0000256" key="5">
    <source>
        <dbReference type="ARBA" id="ARBA00022692"/>
    </source>
</evidence>
<accession>A0A520MSA6</accession>
<name>A0A520MSA6_9GAMM</name>
<feature type="transmembrane region" description="Helical" evidence="8">
    <location>
        <begin position="65"/>
        <end position="87"/>
    </location>
</feature>
<evidence type="ECO:0000256" key="4">
    <source>
        <dbReference type="ARBA" id="ARBA00022475"/>
    </source>
</evidence>
<feature type="transmembrane region" description="Helical" evidence="8">
    <location>
        <begin position="230"/>
        <end position="260"/>
    </location>
</feature>
<keyword evidence="4" id="KW-1003">Cell membrane</keyword>
<keyword evidence="3" id="KW-0813">Transport</keyword>
<evidence type="ECO:0000256" key="6">
    <source>
        <dbReference type="ARBA" id="ARBA00022989"/>
    </source>
</evidence>
<dbReference type="GO" id="GO:0055085">
    <property type="term" value="P:transmembrane transport"/>
    <property type="evidence" value="ECO:0007669"/>
    <property type="project" value="TreeGrafter"/>
</dbReference>
<evidence type="ECO:0000256" key="2">
    <source>
        <dbReference type="ARBA" id="ARBA00009773"/>
    </source>
</evidence>
<dbReference type="AlphaFoldDB" id="A0A520MSA6"/>
<comment type="caution">
    <text evidence="9">The sequence shown here is derived from an EMBL/GenBank/DDBJ whole genome shotgun (WGS) entry which is preliminary data.</text>
</comment>